<dbReference type="Pfam" id="PF02877">
    <property type="entry name" value="PARP_reg"/>
    <property type="match status" value="1"/>
</dbReference>
<dbReference type="PROSITE" id="PS51060">
    <property type="entry name" value="PARP_ALPHA_HD"/>
    <property type="match status" value="1"/>
</dbReference>
<dbReference type="PROSITE" id="PS51059">
    <property type="entry name" value="PARP_CATALYTIC"/>
    <property type="match status" value="1"/>
</dbReference>
<protein>
    <recommendedName>
        <fullName evidence="2">NAD(+) ADP-ribosyltransferase</fullName>
        <ecNumber evidence="2">2.4.2.30</ecNumber>
    </recommendedName>
</protein>
<evidence type="ECO:0000256" key="2">
    <source>
        <dbReference type="ARBA" id="ARBA00012020"/>
    </source>
</evidence>
<sequence>MQWKTEITRRRKFYQSGTNTKFIDATNRFYTLIPHNFGTQRPPLLDTTEQIEKLREMLDSLLEIECAYNLIKTGDGKEDLNPIDQHYEQLKTTILEPVDKKSEEYALLQKYVQNTHMWKQEN</sequence>
<dbReference type="PANTHER" id="PTHR10459:SF60">
    <property type="entry name" value="POLY [ADP-RIBOSE] POLYMERASE 2"/>
    <property type="match status" value="1"/>
</dbReference>
<evidence type="ECO:0000256" key="5">
    <source>
        <dbReference type="ARBA" id="ARBA00022695"/>
    </source>
</evidence>
<evidence type="ECO:0000259" key="10">
    <source>
        <dbReference type="PROSITE" id="PS51060"/>
    </source>
</evidence>
<evidence type="ECO:0000256" key="3">
    <source>
        <dbReference type="ARBA" id="ARBA00022676"/>
    </source>
</evidence>
<keyword evidence="3" id="KW-0328">Glycosyltransferase</keyword>
<dbReference type="Proteomes" id="UP000078200">
    <property type="component" value="Unassembled WGS sequence"/>
</dbReference>
<feature type="domain" description="PARP catalytic" evidence="9">
    <location>
        <begin position="81"/>
        <end position="122"/>
    </location>
</feature>
<organism evidence="11 12">
    <name type="scientific">Glossina austeni</name>
    <name type="common">Savannah tsetse fly</name>
    <dbReference type="NCBI Taxonomy" id="7395"/>
    <lineage>
        <taxon>Eukaryota</taxon>
        <taxon>Metazoa</taxon>
        <taxon>Ecdysozoa</taxon>
        <taxon>Arthropoda</taxon>
        <taxon>Hexapoda</taxon>
        <taxon>Insecta</taxon>
        <taxon>Pterygota</taxon>
        <taxon>Neoptera</taxon>
        <taxon>Endopterygota</taxon>
        <taxon>Diptera</taxon>
        <taxon>Brachycera</taxon>
        <taxon>Muscomorpha</taxon>
        <taxon>Hippoboscoidea</taxon>
        <taxon>Glossinidae</taxon>
        <taxon>Glossina</taxon>
    </lineage>
</organism>
<comment type="subcellular location">
    <subcellularLocation>
        <location evidence="1">Nucleus</location>
    </subcellularLocation>
</comment>
<evidence type="ECO:0000259" key="9">
    <source>
        <dbReference type="PROSITE" id="PS51059"/>
    </source>
</evidence>
<evidence type="ECO:0000256" key="4">
    <source>
        <dbReference type="ARBA" id="ARBA00022679"/>
    </source>
</evidence>
<dbReference type="SUPFAM" id="SSF47587">
    <property type="entry name" value="Domain of poly(ADP-ribose) polymerase"/>
    <property type="match status" value="1"/>
</dbReference>
<evidence type="ECO:0000256" key="7">
    <source>
        <dbReference type="ARBA" id="ARBA00023242"/>
    </source>
</evidence>
<dbReference type="InterPro" id="IPR050800">
    <property type="entry name" value="ARTD/PARP"/>
</dbReference>
<evidence type="ECO:0000256" key="6">
    <source>
        <dbReference type="ARBA" id="ARBA00023027"/>
    </source>
</evidence>
<dbReference type="PANTHER" id="PTHR10459">
    <property type="entry name" value="DNA LIGASE"/>
    <property type="match status" value="1"/>
</dbReference>
<dbReference type="EnsemblMetazoa" id="GAUT035608-RA">
    <property type="protein sequence ID" value="GAUT035608-PA"/>
    <property type="gene ID" value="GAUT035608"/>
</dbReference>
<keyword evidence="4" id="KW-0808">Transferase</keyword>
<evidence type="ECO:0000313" key="12">
    <source>
        <dbReference type="Proteomes" id="UP000078200"/>
    </source>
</evidence>
<dbReference type="GO" id="GO:0070212">
    <property type="term" value="P:protein poly-ADP-ribosylation"/>
    <property type="evidence" value="ECO:0007669"/>
    <property type="project" value="TreeGrafter"/>
</dbReference>
<dbReference type="EC" id="2.4.2.30" evidence="2"/>
<evidence type="ECO:0000256" key="1">
    <source>
        <dbReference type="ARBA" id="ARBA00004123"/>
    </source>
</evidence>
<dbReference type="InterPro" id="IPR036616">
    <property type="entry name" value="Poly(ADP-ribose)pol_reg_dom_sf"/>
</dbReference>
<keyword evidence="6" id="KW-0520">NAD</keyword>
<feature type="domain" description="PARP alpha-helical" evidence="10">
    <location>
        <begin position="1"/>
        <end position="72"/>
    </location>
</feature>
<dbReference type="AlphaFoldDB" id="A0A1A9VFH2"/>
<keyword evidence="5" id="KW-0548">Nucleotidyltransferase</keyword>
<keyword evidence="12" id="KW-1185">Reference proteome</keyword>
<dbReference type="Gene3D" id="1.20.142.10">
    <property type="entry name" value="Poly(ADP-ribose) polymerase, regulatory domain"/>
    <property type="match status" value="1"/>
</dbReference>
<dbReference type="GO" id="GO:0005730">
    <property type="term" value="C:nucleolus"/>
    <property type="evidence" value="ECO:0007669"/>
    <property type="project" value="TreeGrafter"/>
</dbReference>
<dbReference type="InterPro" id="IPR012317">
    <property type="entry name" value="Poly(ADP-ribose)pol_cat_dom"/>
</dbReference>
<reference evidence="11" key="1">
    <citation type="submission" date="2020-05" db="UniProtKB">
        <authorList>
            <consortium name="EnsemblMetazoa"/>
        </authorList>
    </citation>
    <scope>IDENTIFICATION</scope>
    <source>
        <strain evidence="11">TTRI</strain>
    </source>
</reference>
<accession>A0A1A9VFH2</accession>
<dbReference type="STRING" id="7395.A0A1A9VFH2"/>
<keyword evidence="7" id="KW-0539">Nucleus</keyword>
<evidence type="ECO:0000256" key="8">
    <source>
        <dbReference type="ARBA" id="ARBA00033987"/>
    </source>
</evidence>
<dbReference type="GO" id="GO:0016779">
    <property type="term" value="F:nucleotidyltransferase activity"/>
    <property type="evidence" value="ECO:0007669"/>
    <property type="project" value="UniProtKB-KW"/>
</dbReference>
<dbReference type="GO" id="GO:0003950">
    <property type="term" value="F:NAD+ poly-ADP-ribosyltransferase activity"/>
    <property type="evidence" value="ECO:0007669"/>
    <property type="project" value="UniProtKB-EC"/>
</dbReference>
<dbReference type="GO" id="GO:1990404">
    <property type="term" value="F:NAD+-protein mono-ADP-ribosyltransferase activity"/>
    <property type="evidence" value="ECO:0007669"/>
    <property type="project" value="TreeGrafter"/>
</dbReference>
<name>A0A1A9VFH2_GLOAU</name>
<dbReference type="VEuPathDB" id="VectorBase:GAUT035608"/>
<dbReference type="GO" id="GO:0006302">
    <property type="term" value="P:double-strand break repair"/>
    <property type="evidence" value="ECO:0007669"/>
    <property type="project" value="TreeGrafter"/>
</dbReference>
<dbReference type="InterPro" id="IPR004102">
    <property type="entry name" value="Poly(ADP-ribose)pol_reg_dom"/>
</dbReference>
<evidence type="ECO:0000313" key="11">
    <source>
        <dbReference type="EnsemblMetazoa" id="GAUT035608-PA"/>
    </source>
</evidence>
<comment type="catalytic activity">
    <reaction evidence="8">
        <text>NAD(+) + (ADP-D-ribosyl)n-acceptor = nicotinamide + (ADP-D-ribosyl)n+1-acceptor + H(+).</text>
        <dbReference type="EC" id="2.4.2.30"/>
    </reaction>
</comment>
<proteinExistence type="predicted"/>